<dbReference type="InterPro" id="IPR003593">
    <property type="entry name" value="AAA+_ATPase"/>
</dbReference>
<evidence type="ECO:0000313" key="12">
    <source>
        <dbReference type="EMBL" id="ATY66339.1"/>
    </source>
</evidence>
<dbReference type="InterPro" id="IPR003439">
    <property type="entry name" value="ABC_transporter-like_ATP-bd"/>
</dbReference>
<dbReference type="PANTHER" id="PTHR24223">
    <property type="entry name" value="ATP-BINDING CASSETTE SUB-FAMILY C"/>
    <property type="match status" value="1"/>
</dbReference>
<keyword evidence="8 9" id="KW-0472">Membrane</keyword>
<evidence type="ECO:0000256" key="9">
    <source>
        <dbReference type="SAM" id="Phobius"/>
    </source>
</evidence>
<proteinExistence type="predicted"/>
<feature type="transmembrane region" description="Helical" evidence="9">
    <location>
        <begin position="885"/>
        <end position="902"/>
    </location>
</feature>
<evidence type="ECO:0000256" key="1">
    <source>
        <dbReference type="ARBA" id="ARBA00004651"/>
    </source>
</evidence>
<keyword evidence="6 12" id="KW-0067">ATP-binding</keyword>
<keyword evidence="5" id="KW-0547">Nucleotide-binding</keyword>
<evidence type="ECO:0000256" key="5">
    <source>
        <dbReference type="ARBA" id="ARBA00022741"/>
    </source>
</evidence>
<feature type="transmembrane region" description="Helical" evidence="9">
    <location>
        <begin position="115"/>
        <end position="136"/>
    </location>
</feature>
<dbReference type="Gene3D" id="1.20.1560.10">
    <property type="entry name" value="ABC transporter type 1, transmembrane domain"/>
    <property type="match status" value="2"/>
</dbReference>
<feature type="transmembrane region" description="Helical" evidence="9">
    <location>
        <begin position="944"/>
        <end position="964"/>
    </location>
</feature>
<dbReference type="InterPro" id="IPR027417">
    <property type="entry name" value="P-loop_NTPase"/>
</dbReference>
<dbReference type="GO" id="GO:0140359">
    <property type="term" value="F:ABC-type transporter activity"/>
    <property type="evidence" value="ECO:0007669"/>
    <property type="project" value="InterPro"/>
</dbReference>
<dbReference type="PROSITE" id="PS00211">
    <property type="entry name" value="ABC_TRANSPORTER_1"/>
    <property type="match status" value="1"/>
</dbReference>
<dbReference type="Pfam" id="PF00664">
    <property type="entry name" value="ABC_membrane"/>
    <property type="match status" value="2"/>
</dbReference>
<accession>A0A2H4STB1</accession>
<dbReference type="Gene3D" id="3.40.50.300">
    <property type="entry name" value="P-loop containing nucleotide triphosphate hydrolases"/>
    <property type="match status" value="2"/>
</dbReference>
<evidence type="ECO:0000313" key="13">
    <source>
        <dbReference type="Proteomes" id="UP000323067"/>
    </source>
</evidence>
<dbReference type="InterPro" id="IPR017871">
    <property type="entry name" value="ABC_transporter-like_CS"/>
</dbReference>
<dbReference type="GO" id="GO:0016887">
    <property type="term" value="F:ATP hydrolysis activity"/>
    <property type="evidence" value="ECO:0007669"/>
    <property type="project" value="InterPro"/>
</dbReference>
<evidence type="ECO:0000256" key="2">
    <source>
        <dbReference type="ARBA" id="ARBA00022448"/>
    </source>
</evidence>
<feature type="transmembrane region" description="Helical" evidence="9">
    <location>
        <begin position="51"/>
        <end position="70"/>
    </location>
</feature>
<dbReference type="InterPro" id="IPR044726">
    <property type="entry name" value="ABCC_6TM_D2"/>
</dbReference>
<dbReference type="SUPFAM" id="SSF90123">
    <property type="entry name" value="ABC transporter transmembrane region"/>
    <property type="match status" value="2"/>
</dbReference>
<dbReference type="SUPFAM" id="SSF52540">
    <property type="entry name" value="P-loop containing nucleoside triphosphate hydrolases"/>
    <property type="match status" value="2"/>
</dbReference>
<dbReference type="PROSITE" id="PS50893">
    <property type="entry name" value="ABC_TRANSPORTER_2"/>
    <property type="match status" value="2"/>
</dbReference>
<dbReference type="GO" id="GO:0005524">
    <property type="term" value="F:ATP binding"/>
    <property type="evidence" value="ECO:0007669"/>
    <property type="project" value="UniProtKB-KW"/>
</dbReference>
<feature type="transmembrane region" description="Helical" evidence="9">
    <location>
        <begin position="853"/>
        <end position="873"/>
    </location>
</feature>
<sequence>MALYQSAAILVIPWVNSLQIAVCLVFLLFVPLRLVALRDKPSVVKADAAGAIKLFAATLTAVVLLANLAIILPTGTDAVGTVLHYIADVFKFVCSVIIIFLSRREHKYSLRPSDLIVLYLLASILVDSLNTSLTIIHSKSGDTLTHQPIWLLLLSHLCRLLSLVAEVRTKEQILATGKSSFAPEETAGVLQRTFFWWINPILRRGWSTTLRDADYEVADREVSAVYLRQLMNKCWDARGKLQTTPPFLTDSLLKPASKTGHEIHAAIGATTMRWQLACLYGKPLVMKETMQFIVRDRHSDDDWGDITWILAMAVLVYFGEAICNAIDKRQRARLRMKTRGALTGLVYSKTLRSWSAKSDRGKVVTLMNTDIDSLNNVANMAQDAWAYLFQLVVGMAILAVQIKWLSPVPLIVIFCEHPPLLGKYMEILSDAHLVCSRVSKFVAQNISSRQRAWNDSTQERLSVINDVLDSIKAVKMLGVSGSVRKYLDSLRLAEIDSAKNVRRMMVTYNASAFTTVAVLSLVINPANLLMTIIPRMFACMASFDRLQSYLLEPDRHDQRDIASENVDSLMKSETSIPDISLQNVTVESEKGTRAPLSKATLDIWPSSIVIGTGNTGAGKTVLAKALLGEVAVSEGSIQIRSKRIGYCDQMPWLPNGSIKDVVCSFAKHVDQSRYLKACKMSCLTHDLAQLPLGDKTEIGSGALNLSGGQKQRLALARMLYEECDIVILDDPLSSLDGHTEDQVVRNLFGKNGFFRRSKATVLWITIDHKIIVLENSRVVEYADRRDLKRSPEAVAKMVSSQSAAQNSAEQGQQNASLKRNAKKLDAELDIVRTIGNFSLYGHYIKASGVFNSLFMIGCTAAYSFFNTFPHYFLKRWTEADADRQIFNICAYGSLALCAWIATNGTMCQDIQLVDRDLPGAFQALSNQTFKLLVQISLLLAVQKFLILILLISLVLVYVIARLYLRTSRQVRLQELGSRSAVFSQIVETVSGLVTIRAFGWQANCQANFDRVFNRSQGPYYLSICLELWLSLVLNLVVATTALLIIAMALFFRDQTSGASLGVALNVILVTSGTIIRFVESWADWEISLGAIERLKALDNDIAGEDLPNENQLPSTSWPASGEVVVENCTALYKLIENTGTIKVDGVDLKNTPRAITRSQCFITVPQDVMLLSDASLRFNLDPEQKADTTEIVHALKKTGLWSLVCPSNEMQDDQVLAQKVSQLPILSAGQTQMIGLSRALVKKTLLEECCKPVLLLDEVTSSMDATTESLIYDLVHTEFAAIGHTVIIVAHRLGAISGRMRPNDTVITLSDGKVQSVGPFKDMELADGVGSEAAITDHTGPNQ</sequence>
<evidence type="ECO:0000256" key="8">
    <source>
        <dbReference type="ARBA" id="ARBA00023136"/>
    </source>
</evidence>
<feature type="transmembrane region" description="Helical" evidence="9">
    <location>
        <begin position="306"/>
        <end position="326"/>
    </location>
</feature>
<keyword evidence="4 9" id="KW-0812">Transmembrane</keyword>
<organism evidence="12 13">
    <name type="scientific">Cordyceps militaris</name>
    <name type="common">Caterpillar fungus</name>
    <name type="synonym">Clavaria militaris</name>
    <dbReference type="NCBI Taxonomy" id="73501"/>
    <lineage>
        <taxon>Eukaryota</taxon>
        <taxon>Fungi</taxon>
        <taxon>Dikarya</taxon>
        <taxon>Ascomycota</taxon>
        <taxon>Pezizomycotina</taxon>
        <taxon>Sordariomycetes</taxon>
        <taxon>Hypocreomycetidae</taxon>
        <taxon>Hypocreales</taxon>
        <taxon>Cordycipitaceae</taxon>
        <taxon>Cordyceps</taxon>
    </lineage>
</organism>
<dbReference type="EMBL" id="CP023326">
    <property type="protein sequence ID" value="ATY66339.1"/>
    <property type="molecule type" value="Genomic_DNA"/>
</dbReference>
<dbReference type="OrthoDB" id="4139357at2759"/>
<dbReference type="CDD" id="cd18580">
    <property type="entry name" value="ABC_6TM_ABCC_D2"/>
    <property type="match status" value="1"/>
</dbReference>
<feature type="domain" description="ABC transporter" evidence="10">
    <location>
        <begin position="579"/>
        <end position="800"/>
    </location>
</feature>
<dbReference type="InterPro" id="IPR050173">
    <property type="entry name" value="ABC_transporter_C-like"/>
</dbReference>
<feature type="transmembrane region" description="Helical" evidence="9">
    <location>
        <begin position="6"/>
        <end position="30"/>
    </location>
</feature>
<dbReference type="Pfam" id="PF00005">
    <property type="entry name" value="ABC_tran"/>
    <property type="match status" value="1"/>
</dbReference>
<comment type="subcellular location">
    <subcellularLocation>
        <location evidence="1">Cell membrane</location>
        <topology evidence="1">Multi-pass membrane protein</topology>
    </subcellularLocation>
</comment>
<evidence type="ECO:0000259" key="10">
    <source>
        <dbReference type="PROSITE" id="PS50893"/>
    </source>
</evidence>
<evidence type="ECO:0000259" key="11">
    <source>
        <dbReference type="PROSITE" id="PS50929"/>
    </source>
</evidence>
<evidence type="ECO:0000256" key="6">
    <source>
        <dbReference type="ARBA" id="ARBA00022840"/>
    </source>
</evidence>
<gene>
    <name evidence="12" type="ORF">A9K55_002059</name>
</gene>
<dbReference type="InterPro" id="IPR011527">
    <property type="entry name" value="ABC1_TM_dom"/>
</dbReference>
<dbReference type="SMART" id="SM00382">
    <property type="entry name" value="AAA"/>
    <property type="match status" value="1"/>
</dbReference>
<dbReference type="PANTHER" id="PTHR24223:SF345">
    <property type="entry name" value="ABC MULTIDRUG TRANSPORTER (EUROFUNG)"/>
    <property type="match status" value="1"/>
</dbReference>
<dbReference type="PROSITE" id="PS50929">
    <property type="entry name" value="ABC_TM1F"/>
    <property type="match status" value="2"/>
</dbReference>
<dbReference type="Proteomes" id="UP000323067">
    <property type="component" value="Chromosome iii"/>
</dbReference>
<evidence type="ECO:0000256" key="3">
    <source>
        <dbReference type="ARBA" id="ARBA00022475"/>
    </source>
</evidence>
<evidence type="ECO:0000256" key="4">
    <source>
        <dbReference type="ARBA" id="ARBA00022692"/>
    </source>
</evidence>
<feature type="domain" description="ABC transmembrane type-1" evidence="11">
    <location>
        <begin position="283"/>
        <end position="413"/>
    </location>
</feature>
<reference evidence="12 13" key="1">
    <citation type="journal article" date="2017" name="BMC Genomics">
        <title>Chromosome level assembly and secondary metabolite potential of the parasitic fungus Cordyceps militaris.</title>
        <authorList>
            <person name="Kramer G.J."/>
            <person name="Nodwell J.R."/>
        </authorList>
    </citation>
    <scope>NUCLEOTIDE SEQUENCE [LARGE SCALE GENOMIC DNA]</scope>
    <source>
        <strain evidence="12 13">ATCC 34164</strain>
    </source>
</reference>
<protein>
    <submittedName>
        <fullName evidence="12">ATP-binding cassette</fullName>
    </submittedName>
</protein>
<dbReference type="GO" id="GO:0005886">
    <property type="term" value="C:plasma membrane"/>
    <property type="evidence" value="ECO:0007669"/>
    <property type="project" value="UniProtKB-SubCell"/>
</dbReference>
<feature type="transmembrane region" description="Helical" evidence="9">
    <location>
        <begin position="1019"/>
        <end position="1051"/>
    </location>
</feature>
<evidence type="ECO:0000256" key="7">
    <source>
        <dbReference type="ARBA" id="ARBA00022989"/>
    </source>
</evidence>
<keyword evidence="3" id="KW-1003">Cell membrane</keyword>
<dbReference type="InterPro" id="IPR036640">
    <property type="entry name" value="ABC1_TM_sf"/>
</dbReference>
<keyword evidence="2" id="KW-0813">Transport</keyword>
<dbReference type="VEuPathDB" id="FungiDB:A9K55_002059"/>
<feature type="domain" description="ABC transporter" evidence="10">
    <location>
        <begin position="1064"/>
        <end position="1336"/>
    </location>
</feature>
<feature type="transmembrane region" description="Helical" evidence="9">
    <location>
        <begin position="82"/>
        <end position="103"/>
    </location>
</feature>
<dbReference type="VEuPathDB" id="FungiDB:CCM_08509"/>
<keyword evidence="7 9" id="KW-1133">Transmembrane helix</keyword>
<feature type="domain" description="ABC transmembrane type-1" evidence="11">
    <location>
        <begin position="908"/>
        <end position="1085"/>
    </location>
</feature>
<name>A0A2H4STB1_CORMI</name>